<feature type="domain" description="Thioesterase" evidence="3">
    <location>
        <begin position="80"/>
        <end position="155"/>
    </location>
</feature>
<dbReference type="InterPro" id="IPR003736">
    <property type="entry name" value="PAAI_dom"/>
</dbReference>
<dbReference type="STRING" id="1330018.A0A167QFN5"/>
<dbReference type="PANTHER" id="PTHR21660:SF1">
    <property type="entry name" value="ACYL-COENZYME A THIOESTERASE 13"/>
    <property type="match status" value="1"/>
</dbReference>
<reference evidence="4 5" key="1">
    <citation type="journal article" date="2016" name="Mol. Biol. Evol.">
        <title>Comparative Genomics of Early-Diverging Mushroom-Forming Fungi Provides Insights into the Origins of Lignocellulose Decay Capabilities.</title>
        <authorList>
            <person name="Nagy L.G."/>
            <person name="Riley R."/>
            <person name="Tritt A."/>
            <person name="Adam C."/>
            <person name="Daum C."/>
            <person name="Floudas D."/>
            <person name="Sun H."/>
            <person name="Yadav J.S."/>
            <person name="Pangilinan J."/>
            <person name="Larsson K.H."/>
            <person name="Matsuura K."/>
            <person name="Barry K."/>
            <person name="Labutti K."/>
            <person name="Kuo R."/>
            <person name="Ohm R.A."/>
            <person name="Bhattacharya S.S."/>
            <person name="Shirouzu T."/>
            <person name="Yoshinaga Y."/>
            <person name="Martin F.M."/>
            <person name="Grigoriev I.V."/>
            <person name="Hibbett D.S."/>
        </authorList>
    </citation>
    <scope>NUCLEOTIDE SEQUENCE [LARGE SCALE GENOMIC DNA]</scope>
    <source>
        <strain evidence="4 5">TUFC12733</strain>
    </source>
</reference>
<dbReference type="PANTHER" id="PTHR21660">
    <property type="entry name" value="THIOESTERASE SUPERFAMILY MEMBER-RELATED"/>
    <property type="match status" value="1"/>
</dbReference>
<name>A0A167QFN5_CALVF</name>
<dbReference type="SUPFAM" id="SSF54637">
    <property type="entry name" value="Thioesterase/thiol ester dehydrase-isomerase"/>
    <property type="match status" value="1"/>
</dbReference>
<evidence type="ECO:0000256" key="1">
    <source>
        <dbReference type="ARBA" id="ARBA00008324"/>
    </source>
</evidence>
<proteinExistence type="inferred from homology"/>
<protein>
    <recommendedName>
        <fullName evidence="3">Thioesterase domain-containing protein</fullName>
    </recommendedName>
</protein>
<dbReference type="Pfam" id="PF03061">
    <property type="entry name" value="4HBT"/>
    <property type="match status" value="1"/>
</dbReference>
<gene>
    <name evidence="4" type="ORF">CALVIDRAFT_357698</name>
</gene>
<dbReference type="InterPro" id="IPR029069">
    <property type="entry name" value="HotDog_dom_sf"/>
</dbReference>
<sequence length="172" mass="18706">MADLLGGNAEPTMKDRVWDLWKRFACGLDVEEPDFGYENKKQIKFVALNAYGENDGSGKEKRMIETIHETAVTNAFLNSGGNMHGGCAAFLIDVCSSATLSPFAQDDNMAVSMNLNVTYHAPAPLGTPLRIISTSVSAGGRVSTVRSEIWDTKRDKLVASGVHLKMQARARL</sequence>
<dbReference type="GO" id="GO:0047617">
    <property type="term" value="F:fatty acyl-CoA hydrolase activity"/>
    <property type="evidence" value="ECO:0007669"/>
    <property type="project" value="InterPro"/>
</dbReference>
<dbReference type="OrthoDB" id="2831072at2759"/>
<comment type="similarity">
    <text evidence="1">Belongs to the thioesterase PaaI family.</text>
</comment>
<evidence type="ECO:0000313" key="5">
    <source>
        <dbReference type="Proteomes" id="UP000076738"/>
    </source>
</evidence>
<dbReference type="CDD" id="cd03443">
    <property type="entry name" value="PaaI_thioesterase"/>
    <property type="match status" value="1"/>
</dbReference>
<keyword evidence="2" id="KW-0378">Hydrolase</keyword>
<organism evidence="4 5">
    <name type="scientific">Calocera viscosa (strain TUFC12733)</name>
    <dbReference type="NCBI Taxonomy" id="1330018"/>
    <lineage>
        <taxon>Eukaryota</taxon>
        <taxon>Fungi</taxon>
        <taxon>Dikarya</taxon>
        <taxon>Basidiomycota</taxon>
        <taxon>Agaricomycotina</taxon>
        <taxon>Dacrymycetes</taxon>
        <taxon>Dacrymycetales</taxon>
        <taxon>Dacrymycetaceae</taxon>
        <taxon>Calocera</taxon>
    </lineage>
</organism>
<accession>A0A167QFN5</accession>
<evidence type="ECO:0000259" key="3">
    <source>
        <dbReference type="Pfam" id="PF03061"/>
    </source>
</evidence>
<keyword evidence="5" id="KW-1185">Reference proteome</keyword>
<dbReference type="NCBIfam" id="TIGR00369">
    <property type="entry name" value="unchar_dom_1"/>
    <property type="match status" value="1"/>
</dbReference>
<dbReference type="InterPro" id="IPR039298">
    <property type="entry name" value="ACOT13"/>
</dbReference>
<dbReference type="InterPro" id="IPR006683">
    <property type="entry name" value="Thioestr_dom"/>
</dbReference>
<dbReference type="EMBL" id="KV417271">
    <property type="protein sequence ID" value="KZO99717.1"/>
    <property type="molecule type" value="Genomic_DNA"/>
</dbReference>
<dbReference type="AlphaFoldDB" id="A0A167QFN5"/>
<dbReference type="Gene3D" id="3.10.129.10">
    <property type="entry name" value="Hotdog Thioesterase"/>
    <property type="match status" value="1"/>
</dbReference>
<evidence type="ECO:0000256" key="2">
    <source>
        <dbReference type="ARBA" id="ARBA00022801"/>
    </source>
</evidence>
<evidence type="ECO:0000313" key="4">
    <source>
        <dbReference type="EMBL" id="KZO99717.1"/>
    </source>
</evidence>
<dbReference type="Proteomes" id="UP000076738">
    <property type="component" value="Unassembled WGS sequence"/>
</dbReference>